<comment type="caution">
    <text evidence="1">The sequence shown here is derived from an EMBL/GenBank/DDBJ whole genome shotgun (WGS) entry which is preliminary data.</text>
</comment>
<dbReference type="Pfam" id="PF19879">
    <property type="entry name" value="DUF6352"/>
    <property type="match status" value="1"/>
</dbReference>
<evidence type="ECO:0000313" key="2">
    <source>
        <dbReference type="Proteomes" id="UP001597327"/>
    </source>
</evidence>
<dbReference type="RefSeq" id="WP_149891478.1">
    <property type="nucleotide sequence ID" value="NZ_JBHUFA010000001.1"/>
</dbReference>
<reference evidence="2" key="1">
    <citation type="journal article" date="2019" name="Int. J. Syst. Evol. Microbiol.">
        <title>The Global Catalogue of Microorganisms (GCM) 10K type strain sequencing project: providing services to taxonomists for standard genome sequencing and annotation.</title>
        <authorList>
            <consortium name="The Broad Institute Genomics Platform"/>
            <consortium name="The Broad Institute Genome Sequencing Center for Infectious Disease"/>
            <person name="Wu L."/>
            <person name="Ma J."/>
        </authorList>
    </citation>
    <scope>NUCLEOTIDE SEQUENCE [LARGE SCALE GENOMIC DNA]</scope>
    <source>
        <strain evidence="2">JCM 3369</strain>
    </source>
</reference>
<organism evidence="1 2">
    <name type="scientific">Roseibium aestuarii</name>
    <dbReference type="NCBI Taxonomy" id="2600299"/>
    <lineage>
        <taxon>Bacteria</taxon>
        <taxon>Pseudomonadati</taxon>
        <taxon>Pseudomonadota</taxon>
        <taxon>Alphaproteobacteria</taxon>
        <taxon>Hyphomicrobiales</taxon>
        <taxon>Stappiaceae</taxon>
        <taxon>Roseibium</taxon>
    </lineage>
</organism>
<gene>
    <name evidence="1" type="ORF">ACFSC7_04150</name>
</gene>
<protein>
    <submittedName>
        <fullName evidence="1">DUF6352 family protein</fullName>
    </submittedName>
</protein>
<name>A0ABW4JRG6_9HYPH</name>
<keyword evidence="2" id="KW-1185">Reference proteome</keyword>
<sequence length="337" mass="38022">MRDFWKSAGYHLVERDGSGWLKVTPDLVRAYLTRPEIHPVEESCPAEIALFEALMADPERPVTEAELAAMADPDAVDNYRVVLGFRDHLLRHGTVEGAYAGLFQGQPIAIPPVFIDQMVHLILRNILRKTHEPLRLRAAELFFREQSVSLEGGRVTVADTEIVERMSETGGLGGLGALLRESGTPMREVSLDVLTEENAAIYWERSDRFDTALDFRFTEPGPDAFARVLEAWVLHFAGVEVRIQPVMKIRDERWSWHIGLDAEATRLLNGLYQGQTPSDEEAVRILSLFRLDFLHARDQRSDLAGKPVWLGLAMGPDRHLRMKPQNLLTNLPLARSS</sequence>
<proteinExistence type="predicted"/>
<dbReference type="InterPro" id="IPR045932">
    <property type="entry name" value="DUF6352"/>
</dbReference>
<accession>A0ABW4JRG6</accession>
<dbReference type="Proteomes" id="UP001597327">
    <property type="component" value="Unassembled WGS sequence"/>
</dbReference>
<evidence type="ECO:0000313" key="1">
    <source>
        <dbReference type="EMBL" id="MFD1694695.1"/>
    </source>
</evidence>
<dbReference type="EMBL" id="JBHUFA010000001">
    <property type="protein sequence ID" value="MFD1694695.1"/>
    <property type="molecule type" value="Genomic_DNA"/>
</dbReference>